<dbReference type="SUPFAM" id="SSF53474">
    <property type="entry name" value="alpha/beta-Hydrolases"/>
    <property type="match status" value="1"/>
</dbReference>
<keyword evidence="2 3" id="KW-0378">Hydrolase</keyword>
<dbReference type="InterPro" id="IPR002018">
    <property type="entry name" value="CarbesteraseB"/>
</dbReference>
<keyword evidence="6" id="KW-1185">Reference proteome</keyword>
<reference evidence="5 6" key="1">
    <citation type="submission" date="2019-12" db="EMBL/GenBank/DDBJ databases">
        <title>Genomic-based taxomic classification of the family Erythrobacteraceae.</title>
        <authorList>
            <person name="Xu L."/>
        </authorList>
    </citation>
    <scope>NUCLEOTIDE SEQUENCE [LARGE SCALE GENOMIC DNA]</scope>
    <source>
        <strain evidence="5 6">LMG 29518</strain>
    </source>
</reference>
<accession>A0A6I4T510</accession>
<dbReference type="GO" id="GO:0016787">
    <property type="term" value="F:hydrolase activity"/>
    <property type="evidence" value="ECO:0007669"/>
    <property type="project" value="UniProtKB-KW"/>
</dbReference>
<comment type="similarity">
    <text evidence="1 3">Belongs to the type-B carboxylesterase/lipase family.</text>
</comment>
<evidence type="ECO:0000256" key="3">
    <source>
        <dbReference type="RuleBase" id="RU361235"/>
    </source>
</evidence>
<evidence type="ECO:0000313" key="5">
    <source>
        <dbReference type="EMBL" id="MXO65292.1"/>
    </source>
</evidence>
<evidence type="ECO:0000259" key="4">
    <source>
        <dbReference type="Pfam" id="PF00135"/>
    </source>
</evidence>
<organism evidence="5 6">
    <name type="scientific">Altericroceibacterium endophyticum</name>
    <dbReference type="NCBI Taxonomy" id="1808508"/>
    <lineage>
        <taxon>Bacteria</taxon>
        <taxon>Pseudomonadati</taxon>
        <taxon>Pseudomonadota</taxon>
        <taxon>Alphaproteobacteria</taxon>
        <taxon>Sphingomonadales</taxon>
        <taxon>Erythrobacteraceae</taxon>
        <taxon>Altericroceibacterium</taxon>
    </lineage>
</organism>
<dbReference type="InterPro" id="IPR019819">
    <property type="entry name" value="Carboxylesterase_B_CS"/>
</dbReference>
<dbReference type="PROSITE" id="PS00122">
    <property type="entry name" value="CARBOXYLESTERASE_B_1"/>
    <property type="match status" value="1"/>
</dbReference>
<dbReference type="PROSITE" id="PS00941">
    <property type="entry name" value="CARBOXYLESTERASE_B_2"/>
    <property type="match status" value="1"/>
</dbReference>
<dbReference type="AlphaFoldDB" id="A0A6I4T510"/>
<dbReference type="Pfam" id="PF00135">
    <property type="entry name" value="COesterase"/>
    <property type="match status" value="1"/>
</dbReference>
<evidence type="ECO:0000256" key="1">
    <source>
        <dbReference type="ARBA" id="ARBA00005964"/>
    </source>
</evidence>
<dbReference type="InterPro" id="IPR019826">
    <property type="entry name" value="Carboxylesterase_B_AS"/>
</dbReference>
<gene>
    <name evidence="5" type="ORF">GRI91_05960</name>
</gene>
<comment type="caution">
    <text evidence="5">The sequence shown here is derived from an EMBL/GenBank/DDBJ whole genome shotgun (WGS) entry which is preliminary data.</text>
</comment>
<protein>
    <recommendedName>
        <fullName evidence="3">Carboxylic ester hydrolase</fullName>
        <ecNumber evidence="3">3.1.1.-</ecNumber>
    </recommendedName>
</protein>
<dbReference type="InterPro" id="IPR050309">
    <property type="entry name" value="Type-B_Carboxylest/Lipase"/>
</dbReference>
<name>A0A6I4T510_9SPHN</name>
<proteinExistence type="inferred from homology"/>
<evidence type="ECO:0000256" key="2">
    <source>
        <dbReference type="ARBA" id="ARBA00022801"/>
    </source>
</evidence>
<dbReference type="Gene3D" id="3.40.50.1820">
    <property type="entry name" value="alpha/beta hydrolase"/>
    <property type="match status" value="1"/>
</dbReference>
<dbReference type="PANTHER" id="PTHR11559">
    <property type="entry name" value="CARBOXYLESTERASE"/>
    <property type="match status" value="1"/>
</dbReference>
<dbReference type="OrthoDB" id="9775851at2"/>
<sequence length="512" mass="56143">MGKIDQGSLAFKGIPYGAPTSGRGRFMPPSPPQPWDTPFRAFDYGPMAPQTDPQEALESVAADARESEDCLTLNVWTPALDDNRKRPVMVWLHGGGLWRLSSAGDSQAGAHLAAHSDVVMVSPNHRLNVLAHAYLDEYDPAFAGSSSAGMLDLVLALEWVRDNIEEFGGDPDNVTIFGQSGGGQKVSFLMAMPAAAGLFHKAIIQSGPAPLALEKPYGRELSARLLTLLDIPTNRVRDIQEVPLAAIMRAYYQIFEEVGGFGVMGVIQDFAPVVDDVALPQHPFWNGASPLSRDIPLMIGCTRTEMTEYFLASNPDAAKRDFATVTAQLEPIFGTQAPAVVAHYRVTHPQASPWEVDALIRSDWPTRLFTQRIADEQVKLGGAPVWMYRMDWETTARDGLLMSPHAIDIPFVLDTVGTEPVEPGQLGEQQRMMQQMNSAWVSFARNGNPQNKYIPPWQPYNSASRPTMIFNLHSHMANDPDGSDLAFLKKDLANLEVVAGGVTNPLEREKSL</sequence>
<dbReference type="InterPro" id="IPR029058">
    <property type="entry name" value="AB_hydrolase_fold"/>
</dbReference>
<dbReference type="EC" id="3.1.1.-" evidence="3"/>
<dbReference type="Proteomes" id="UP000438476">
    <property type="component" value="Unassembled WGS sequence"/>
</dbReference>
<dbReference type="EMBL" id="WTYT01000002">
    <property type="protein sequence ID" value="MXO65292.1"/>
    <property type="molecule type" value="Genomic_DNA"/>
</dbReference>
<feature type="domain" description="Carboxylesterase type B" evidence="4">
    <location>
        <begin position="9"/>
        <end position="486"/>
    </location>
</feature>
<evidence type="ECO:0000313" key="6">
    <source>
        <dbReference type="Proteomes" id="UP000438476"/>
    </source>
</evidence>